<name>A0A3A2WY38_LISMN</name>
<keyword evidence="1" id="KW-0812">Transmembrane</keyword>
<evidence type="ECO:0000256" key="1">
    <source>
        <dbReference type="SAM" id="Phobius"/>
    </source>
</evidence>
<dbReference type="Proteomes" id="UP000840039">
    <property type="component" value="Unassembled WGS sequence"/>
</dbReference>
<reference evidence="4" key="4">
    <citation type="submission" date="2019-10" db="EMBL/GenBank/DDBJ databases">
        <authorList>
            <consortium name="NCBI Pathogen Detection Project"/>
        </authorList>
    </citation>
    <scope>NUCLEOTIDE SEQUENCE</scope>
    <source>
        <strain evidence="4">09CEB371LM</strain>
    </source>
</reference>
<dbReference type="EMBL" id="DAAEEB010000003">
    <property type="protein sequence ID" value="HAA8052835.1"/>
    <property type="molecule type" value="Genomic_DNA"/>
</dbReference>
<evidence type="ECO:0000313" key="4">
    <source>
        <dbReference type="EMBL" id="HAA8052835.1"/>
    </source>
</evidence>
<reference evidence="2 6" key="2">
    <citation type="submission" date="2019-04" db="EMBL/GenBank/DDBJ databases">
        <authorList>
            <consortium name="GenomeTrakr network: Whole genome sequencing for foodborne pathogen traceback"/>
        </authorList>
    </citation>
    <scope>NUCLEOTIDE SEQUENCE [LARGE SCALE GENOMIC DNA]</scope>
    <source>
        <strain evidence="2 6">CFSAN072474</strain>
    </source>
</reference>
<comment type="caution">
    <text evidence="4">The sequence shown here is derived from an EMBL/GenBank/DDBJ whole genome shotgun (WGS) entry which is preliminary data.</text>
</comment>
<gene>
    <name evidence="2" type="ORF">CW845_04640</name>
    <name evidence="3" type="ORF">FV747_01810</name>
    <name evidence="4" type="ORF">GHH22_06655</name>
</gene>
<dbReference type="EMBL" id="AABEKY010000002">
    <property type="protein sequence ID" value="EAG9386770.1"/>
    <property type="molecule type" value="Genomic_DNA"/>
</dbReference>
<sequence>MIEMTQGLVNILMLFSSFHLCIFEHTLLIWGIFFQSHKGVKIVNNTSIYNKIETEFSIINDANSLISIAVRGINTDGSLCTLNGFTASKKLMELVFMELKHWRIYSS</sequence>
<protein>
    <submittedName>
        <fullName evidence="4">Uncharacterized protein</fullName>
    </submittedName>
</protein>
<feature type="transmembrane region" description="Helical" evidence="1">
    <location>
        <begin position="12"/>
        <end position="34"/>
    </location>
</feature>
<organism evidence="4">
    <name type="scientific">Listeria monocytogenes</name>
    <dbReference type="NCBI Taxonomy" id="1639"/>
    <lineage>
        <taxon>Bacteria</taxon>
        <taxon>Bacillati</taxon>
        <taxon>Bacillota</taxon>
        <taxon>Bacilli</taxon>
        <taxon>Bacillales</taxon>
        <taxon>Listeriaceae</taxon>
        <taxon>Listeria</taxon>
    </lineage>
</organism>
<evidence type="ECO:0000313" key="5">
    <source>
        <dbReference type="Proteomes" id="UP000467536"/>
    </source>
</evidence>
<dbReference type="Proteomes" id="UP000522199">
    <property type="component" value="Unassembled WGS sequence"/>
</dbReference>
<evidence type="ECO:0000313" key="3">
    <source>
        <dbReference type="EMBL" id="EDO0984732.1"/>
    </source>
</evidence>
<reference evidence="4" key="1">
    <citation type="journal article" date="2018" name="Genome Biol.">
        <title>SKESA: strategic k-mer extension for scrupulous assemblies.</title>
        <authorList>
            <person name="Souvorov A."/>
            <person name="Agarwala R."/>
            <person name="Lipman D.J."/>
        </authorList>
    </citation>
    <scope>NUCLEOTIDE SEQUENCE [LARGE SCALE GENOMIC DNA]</scope>
    <source>
        <strain evidence="4">09CEB371LM</strain>
    </source>
</reference>
<evidence type="ECO:0000313" key="6">
    <source>
        <dbReference type="Proteomes" id="UP000522199"/>
    </source>
</evidence>
<accession>A0A3A2WY38</accession>
<proteinExistence type="predicted"/>
<evidence type="ECO:0000313" key="2">
    <source>
        <dbReference type="EMBL" id="EAG9386770.1"/>
    </source>
</evidence>
<reference evidence="3 5" key="3">
    <citation type="submission" date="2019-08" db="EMBL/GenBank/DDBJ databases">
        <authorList>
            <person name="Ashton P.M."/>
            <person name="Dallman T."/>
            <person name="Nair S."/>
            <person name="De Pinna E."/>
            <person name="Peters T."/>
            <person name="Grant K."/>
        </authorList>
    </citation>
    <scope>NUCLEOTIDE SEQUENCE [LARGE SCALE GENOMIC DNA]</scope>
    <source>
        <strain evidence="3 5">788324</strain>
    </source>
</reference>
<dbReference type="Proteomes" id="UP000467536">
    <property type="component" value="Unassembled WGS sequence"/>
</dbReference>
<dbReference type="EMBL" id="AANEHK010000001">
    <property type="protein sequence ID" value="EDO0984732.1"/>
    <property type="molecule type" value="Genomic_DNA"/>
</dbReference>
<keyword evidence="1" id="KW-0472">Membrane</keyword>
<dbReference type="AlphaFoldDB" id="A0A3A2WY38"/>
<keyword evidence="1" id="KW-1133">Transmembrane helix</keyword>